<organism evidence="1 2">
    <name type="scientific">Psychrobacillus vulpis</name>
    <dbReference type="NCBI Taxonomy" id="2325572"/>
    <lineage>
        <taxon>Bacteria</taxon>
        <taxon>Bacillati</taxon>
        <taxon>Bacillota</taxon>
        <taxon>Bacilli</taxon>
        <taxon>Bacillales</taxon>
        <taxon>Bacillaceae</taxon>
        <taxon>Psychrobacillus</taxon>
    </lineage>
</organism>
<gene>
    <name evidence="1" type="ORF">FG384_06355</name>
</gene>
<protein>
    <submittedName>
        <fullName evidence="1">Uncharacterized protein</fullName>
    </submittedName>
</protein>
<proteinExistence type="predicted"/>
<dbReference type="RefSeq" id="WP_142641749.1">
    <property type="nucleotide sequence ID" value="NZ_VDGI01000004.1"/>
</dbReference>
<name>A0A544TTI1_9BACI</name>
<comment type="caution">
    <text evidence="1">The sequence shown here is derived from an EMBL/GenBank/DDBJ whole genome shotgun (WGS) entry which is preliminary data.</text>
</comment>
<accession>A0A544TTI1</accession>
<evidence type="ECO:0000313" key="1">
    <source>
        <dbReference type="EMBL" id="TQR20710.1"/>
    </source>
</evidence>
<sequence length="130" mass="14888">MKLLIPIRLNESVISLDFIKRLIFFCFEQSHSIQISYIFLVSSSSIGKQGIAFYSLRGVNNLAGMVFRYAKEVKLIKDNPTESAFIPKNKLELEDIDGSNVSKLYLEPDELEALLEYVNKYRTIIIPPLL</sequence>
<keyword evidence="2" id="KW-1185">Reference proteome</keyword>
<reference evidence="1 2" key="1">
    <citation type="submission" date="2019-06" db="EMBL/GenBank/DDBJ databases">
        <title>Psychrobacillus vulpis sp. nov., a new species isolated from feces of a red fox that inhabits in The Tablas de Daimiel Natural Park, Albacete, Spain.</title>
        <authorList>
            <person name="Rodriguez M."/>
            <person name="Reina J.C."/>
            <person name="Bejar V."/>
            <person name="Llamas I."/>
        </authorList>
    </citation>
    <scope>NUCLEOTIDE SEQUENCE [LARGE SCALE GENOMIC DNA]</scope>
    <source>
        <strain evidence="1 2">Z8</strain>
    </source>
</reference>
<evidence type="ECO:0000313" key="2">
    <source>
        <dbReference type="Proteomes" id="UP000316626"/>
    </source>
</evidence>
<dbReference type="EMBL" id="VDGI01000004">
    <property type="protein sequence ID" value="TQR20710.1"/>
    <property type="molecule type" value="Genomic_DNA"/>
</dbReference>
<dbReference type="AlphaFoldDB" id="A0A544TTI1"/>
<dbReference type="Proteomes" id="UP000316626">
    <property type="component" value="Unassembled WGS sequence"/>
</dbReference>
<dbReference type="OrthoDB" id="9803188at2"/>